<keyword evidence="13" id="KW-1185">Reference proteome</keyword>
<organism evidence="12 13">
    <name type="scientific">Massilia consociata</name>
    <dbReference type="NCBI Taxonomy" id="760117"/>
    <lineage>
        <taxon>Bacteria</taxon>
        <taxon>Pseudomonadati</taxon>
        <taxon>Pseudomonadota</taxon>
        <taxon>Betaproteobacteria</taxon>
        <taxon>Burkholderiales</taxon>
        <taxon>Oxalobacteraceae</taxon>
        <taxon>Telluria group</taxon>
        <taxon>Massilia</taxon>
    </lineage>
</organism>
<evidence type="ECO:0000259" key="9">
    <source>
        <dbReference type="Pfam" id="PF01551"/>
    </source>
</evidence>
<accession>A0ABV6FD09</accession>
<evidence type="ECO:0000256" key="1">
    <source>
        <dbReference type="ARBA" id="ARBA00001947"/>
    </source>
</evidence>
<feature type="domain" description="DD-carboxypeptidase/endopeptidase Mpg-like N-terminal" evidence="11">
    <location>
        <begin position="81"/>
        <end position="162"/>
    </location>
</feature>
<evidence type="ECO:0000256" key="5">
    <source>
        <dbReference type="ARBA" id="ARBA00022801"/>
    </source>
</evidence>
<dbReference type="RefSeq" id="WP_379678206.1">
    <property type="nucleotide sequence ID" value="NZ_JBHLWP010000006.1"/>
</dbReference>
<evidence type="ECO:0000256" key="3">
    <source>
        <dbReference type="ARBA" id="ARBA00022670"/>
    </source>
</evidence>
<keyword evidence="4" id="KW-0479">Metal-binding</keyword>
<evidence type="ECO:0000256" key="7">
    <source>
        <dbReference type="ARBA" id="ARBA00023049"/>
    </source>
</evidence>
<evidence type="ECO:0000256" key="4">
    <source>
        <dbReference type="ARBA" id="ARBA00022723"/>
    </source>
</evidence>
<dbReference type="PANTHER" id="PTHR21666:SF288">
    <property type="entry name" value="CELL DIVISION PROTEIN YTFB"/>
    <property type="match status" value="1"/>
</dbReference>
<keyword evidence="5" id="KW-0378">Hydrolase</keyword>
<dbReference type="SUPFAM" id="SSF51261">
    <property type="entry name" value="Duplicated hybrid motif"/>
    <property type="match status" value="1"/>
</dbReference>
<keyword evidence="7" id="KW-0482">Metalloprotease</keyword>
<keyword evidence="8" id="KW-1133">Transmembrane helix</keyword>
<dbReference type="Pfam" id="PF22310">
    <property type="entry name" value="NMB0315_dom_I"/>
    <property type="match status" value="1"/>
</dbReference>
<feature type="domain" description="Csd3-like second N-terminal" evidence="10">
    <location>
        <begin position="201"/>
        <end position="303"/>
    </location>
</feature>
<evidence type="ECO:0000259" key="11">
    <source>
        <dbReference type="Pfam" id="PF22310"/>
    </source>
</evidence>
<sequence length="454" mass="49691">MNPIHKITRQSLLQLVPRTRKARIVSAGAVFLSMCAFGAIGVAPIAPDPADMPVTSIEQSLELPNLADQIAALQQNEQQFIHEERIRPGDSLGSLFNRLGVDDADAQKFVRADKTARRLLSLKTGKRVQAETDENGLLLSMRATFTDGKGGDARLVTVERKGDGFVATEAPAKLERRVEMRSREIQTSLYSATDSNVDGGSMPDSVVGQLIEMFSTNIDFRSDLRRGDRFSVVYETFWLDGEQVNTGRILAGEFINRGVSYQAVWYEDPLTKQGGYYSLDGKSLKKAFLKSPLEFSRISSGFSMRVHPISGKWKAHKGVDYAATTGTPIRAAADGVVDFAGNSGGYGNQVVLKHWSNYSTAYAHMSRFAPGLRKGSKVSQGQVIGYVGSTGWSTGPHLHYEFRVGGQAQDPNKFKSLAQQPLSQAELARFRMAAAEMNHRFSLMAPSGNAMAAR</sequence>
<comment type="caution">
    <text evidence="12">The sequence shown here is derived from an EMBL/GenBank/DDBJ whole genome shotgun (WGS) entry which is preliminary data.</text>
</comment>
<keyword evidence="8" id="KW-0812">Transmembrane</keyword>
<proteinExistence type="predicted"/>
<comment type="subcellular location">
    <subcellularLocation>
        <location evidence="2">Cell envelope</location>
    </subcellularLocation>
</comment>
<feature type="domain" description="M23ase beta-sheet core" evidence="9">
    <location>
        <begin position="315"/>
        <end position="411"/>
    </location>
</feature>
<dbReference type="Pfam" id="PF01551">
    <property type="entry name" value="Peptidase_M23"/>
    <property type="match status" value="1"/>
</dbReference>
<evidence type="ECO:0000313" key="13">
    <source>
        <dbReference type="Proteomes" id="UP001589773"/>
    </source>
</evidence>
<dbReference type="Proteomes" id="UP001589773">
    <property type="component" value="Unassembled WGS sequence"/>
</dbReference>
<keyword evidence="3" id="KW-0645">Protease</keyword>
<dbReference type="CDD" id="cd12797">
    <property type="entry name" value="M23_peptidase"/>
    <property type="match status" value="1"/>
</dbReference>
<keyword evidence="8" id="KW-0472">Membrane</keyword>
<dbReference type="Gene3D" id="3.10.450.350">
    <property type="match status" value="2"/>
</dbReference>
<dbReference type="InterPro" id="IPR016047">
    <property type="entry name" value="M23ase_b-sheet_dom"/>
</dbReference>
<feature type="transmembrane region" description="Helical" evidence="8">
    <location>
        <begin position="24"/>
        <end position="46"/>
    </location>
</feature>
<evidence type="ECO:0000256" key="8">
    <source>
        <dbReference type="SAM" id="Phobius"/>
    </source>
</evidence>
<name>A0ABV6FD09_9BURK</name>
<dbReference type="InterPro" id="IPR011055">
    <property type="entry name" value="Dup_hybrid_motif"/>
</dbReference>
<evidence type="ECO:0000256" key="2">
    <source>
        <dbReference type="ARBA" id="ARBA00004196"/>
    </source>
</evidence>
<keyword evidence="6" id="KW-0862">Zinc</keyword>
<dbReference type="Pfam" id="PF19425">
    <property type="entry name" value="Csd3_N2"/>
    <property type="match status" value="1"/>
</dbReference>
<dbReference type="InterPro" id="IPR050570">
    <property type="entry name" value="Cell_wall_metabolism_enzyme"/>
</dbReference>
<comment type="cofactor">
    <cofactor evidence="1">
        <name>Zn(2+)</name>
        <dbReference type="ChEBI" id="CHEBI:29105"/>
    </cofactor>
</comment>
<dbReference type="EMBL" id="JBHLWP010000006">
    <property type="protein sequence ID" value="MFC0251394.1"/>
    <property type="molecule type" value="Genomic_DNA"/>
</dbReference>
<protein>
    <submittedName>
        <fullName evidence="12">Peptidoglycan DD-metalloendopeptidase family protein</fullName>
    </submittedName>
</protein>
<dbReference type="InterPro" id="IPR054512">
    <property type="entry name" value="NMB0315-like_N"/>
</dbReference>
<evidence type="ECO:0000313" key="12">
    <source>
        <dbReference type="EMBL" id="MFC0251394.1"/>
    </source>
</evidence>
<gene>
    <name evidence="12" type="ORF">ACFFJK_05775</name>
</gene>
<dbReference type="Gene3D" id="2.70.70.10">
    <property type="entry name" value="Glucose Permease (Domain IIA)"/>
    <property type="match status" value="1"/>
</dbReference>
<reference evidence="12 13" key="1">
    <citation type="submission" date="2024-09" db="EMBL/GenBank/DDBJ databases">
        <authorList>
            <person name="Sun Q."/>
            <person name="Mori K."/>
        </authorList>
    </citation>
    <scope>NUCLEOTIDE SEQUENCE [LARGE SCALE GENOMIC DNA]</scope>
    <source>
        <strain evidence="12 13">CCM 7792</strain>
    </source>
</reference>
<dbReference type="PANTHER" id="PTHR21666">
    <property type="entry name" value="PEPTIDASE-RELATED"/>
    <property type="match status" value="1"/>
</dbReference>
<evidence type="ECO:0000259" key="10">
    <source>
        <dbReference type="Pfam" id="PF19425"/>
    </source>
</evidence>
<dbReference type="InterPro" id="IPR045834">
    <property type="entry name" value="Csd3_N2"/>
</dbReference>
<evidence type="ECO:0000256" key="6">
    <source>
        <dbReference type="ARBA" id="ARBA00022833"/>
    </source>
</evidence>